<feature type="coiled-coil region" evidence="10">
    <location>
        <begin position="13"/>
        <end position="107"/>
    </location>
</feature>
<gene>
    <name evidence="12" type="ORF">CVLEPA_LOCUS10171</name>
</gene>
<evidence type="ECO:0000256" key="10">
    <source>
        <dbReference type="SAM" id="Coils"/>
    </source>
</evidence>
<comment type="similarity">
    <text evidence="3">Belongs to the kizuna family.</text>
</comment>
<feature type="compositionally biased region" description="Low complexity" evidence="11">
    <location>
        <begin position="282"/>
        <end position="292"/>
    </location>
</feature>
<evidence type="ECO:0000256" key="6">
    <source>
        <dbReference type="ARBA" id="ARBA00023212"/>
    </source>
</evidence>
<comment type="function">
    <text evidence="8">Centrosomal protein required for establishing a robust mitotic centrosome architecture that can endure the forces that converge on the centrosomes during spindle formation. Required for stabilizing the expanded pericentriolar material around the centriole.</text>
</comment>
<evidence type="ECO:0000256" key="2">
    <source>
        <dbReference type="ARBA" id="ARBA00004300"/>
    </source>
</evidence>
<keyword evidence="13" id="KW-1185">Reference proteome</keyword>
<keyword evidence="10" id="KW-0175">Coiled coil</keyword>
<accession>A0ABP0FJS5</accession>
<organism evidence="12 13">
    <name type="scientific">Clavelina lepadiformis</name>
    <name type="common">Light-bulb sea squirt</name>
    <name type="synonym">Ascidia lepadiformis</name>
    <dbReference type="NCBI Taxonomy" id="159417"/>
    <lineage>
        <taxon>Eukaryota</taxon>
        <taxon>Metazoa</taxon>
        <taxon>Chordata</taxon>
        <taxon>Tunicata</taxon>
        <taxon>Ascidiacea</taxon>
        <taxon>Aplousobranchia</taxon>
        <taxon>Clavelinidae</taxon>
        <taxon>Clavelina</taxon>
    </lineage>
</organism>
<dbReference type="PANTHER" id="PTHR16299:SF2">
    <property type="entry name" value="CENTROSOMAL PROTEIN KIZUNA"/>
    <property type="match status" value="1"/>
</dbReference>
<reference evidence="12 13" key="1">
    <citation type="submission" date="2024-02" db="EMBL/GenBank/DDBJ databases">
        <authorList>
            <person name="Daric V."/>
            <person name="Darras S."/>
        </authorList>
    </citation>
    <scope>NUCLEOTIDE SEQUENCE [LARGE SCALE GENOMIC DNA]</scope>
</reference>
<keyword evidence="7" id="KW-0966">Cell projection</keyword>
<dbReference type="EMBL" id="CAWYQH010000068">
    <property type="protein sequence ID" value="CAK8679930.1"/>
    <property type="molecule type" value="Genomic_DNA"/>
</dbReference>
<feature type="compositionally biased region" description="Polar residues" evidence="11">
    <location>
        <begin position="247"/>
        <end position="266"/>
    </location>
</feature>
<comment type="caution">
    <text evidence="12">The sequence shown here is derived from an EMBL/GenBank/DDBJ whole genome shotgun (WGS) entry which is preliminary data.</text>
</comment>
<comment type="subcellular location">
    <subcellularLocation>
        <location evidence="1">Cytoplasm</location>
        <location evidence="1">Cytoskeleton</location>
        <location evidence="1">Cilium basal body</location>
    </subcellularLocation>
    <subcellularLocation>
        <location evidence="2">Cytoplasm</location>
        <location evidence="2">Cytoskeleton</location>
        <location evidence="2">Microtubule organizing center</location>
        <location evidence="2">Centrosome</location>
    </subcellularLocation>
</comment>
<evidence type="ECO:0000313" key="12">
    <source>
        <dbReference type="EMBL" id="CAK8679930.1"/>
    </source>
</evidence>
<evidence type="ECO:0000256" key="8">
    <source>
        <dbReference type="ARBA" id="ARBA00024919"/>
    </source>
</evidence>
<evidence type="ECO:0000256" key="9">
    <source>
        <dbReference type="ARBA" id="ARBA00031153"/>
    </source>
</evidence>
<keyword evidence="5" id="KW-0963">Cytoplasm</keyword>
<dbReference type="InterPro" id="IPR026742">
    <property type="entry name" value="Centrosomal_kizuma"/>
</dbReference>
<evidence type="ECO:0000256" key="5">
    <source>
        <dbReference type="ARBA" id="ARBA00022490"/>
    </source>
</evidence>
<evidence type="ECO:0000256" key="4">
    <source>
        <dbReference type="ARBA" id="ARBA00013872"/>
    </source>
</evidence>
<dbReference type="Proteomes" id="UP001642483">
    <property type="component" value="Unassembled WGS sequence"/>
</dbReference>
<dbReference type="PANTHER" id="PTHR16299">
    <property type="entry name" value="CENTROSOMAL PROTEIN KIZUNA"/>
    <property type="match status" value="1"/>
</dbReference>
<evidence type="ECO:0000313" key="13">
    <source>
        <dbReference type="Proteomes" id="UP001642483"/>
    </source>
</evidence>
<proteinExistence type="inferred from homology"/>
<keyword evidence="6" id="KW-0206">Cytoskeleton</keyword>
<evidence type="ECO:0000256" key="11">
    <source>
        <dbReference type="SAM" id="MobiDB-lite"/>
    </source>
</evidence>
<evidence type="ECO:0000256" key="1">
    <source>
        <dbReference type="ARBA" id="ARBA00004120"/>
    </source>
</evidence>
<sequence>MDRTEDIEFYERQINFEENLGKIQKERSKLEREFHTLVRNDKKLQSIRATKLRSYWRQVTEREKRARTRNEELIRDFSDMEERIALLQKERDKLQKTKKEYEAKVLKLYPKWRQEVEIARARKQLKDRGIDLTDPRVTKEMVDHTATSSQALAATESNVSLVNQNMVTSQMRGGPLFQLVPYDQSTSTNPTPHVCPDGEEKFLQPEFVETKRSPKSPSTDPNLDKASVSANSPSRVSIPPLELPSSAERQNVDSEVQISPVTQTSVEAKEPLSSANIPDAPSPTFSSFGTSSSEHDNPTPVTSTRHNPLQDSHIQRVEISNSGKTSPVHFAKPAVNEDLLDDLSISDISEVSSKPVQFRGNFSDAELLVTTEKPPSPRRMASVTHDANTDTITSISPVLMSPRRSVIKVPQAAHDNVESVFSESLTTETSHKTDLPLTSSAAYQELRKGHDFGSTLVGGGFSEEEDELEEVLSPKPANNYQLHDEDSEREQGIGIITF</sequence>
<evidence type="ECO:0000256" key="7">
    <source>
        <dbReference type="ARBA" id="ARBA00023273"/>
    </source>
</evidence>
<name>A0ABP0FJS5_CLALP</name>
<evidence type="ECO:0000256" key="3">
    <source>
        <dbReference type="ARBA" id="ARBA00010767"/>
    </source>
</evidence>
<feature type="region of interest" description="Disordered" evidence="11">
    <location>
        <begin position="180"/>
        <end position="199"/>
    </location>
</feature>
<protein>
    <recommendedName>
        <fullName evidence="4">Centrosomal protein kizuna</fullName>
    </recommendedName>
    <alternativeName>
        <fullName evidence="9">Polo-like kinase 1 substrate 1</fullName>
    </alternativeName>
</protein>
<feature type="region of interest" description="Disordered" evidence="11">
    <location>
        <begin position="208"/>
        <end position="307"/>
    </location>
</feature>